<evidence type="ECO:0000256" key="4">
    <source>
        <dbReference type="ARBA" id="ARBA00022989"/>
    </source>
</evidence>
<reference evidence="10" key="1">
    <citation type="journal article" date="2021" name="PeerJ">
        <title>Extensive microbial diversity within the chicken gut microbiome revealed by metagenomics and culture.</title>
        <authorList>
            <person name="Gilroy R."/>
            <person name="Ravi A."/>
            <person name="Getino M."/>
            <person name="Pursley I."/>
            <person name="Horton D.L."/>
            <person name="Alikhan N.F."/>
            <person name="Baker D."/>
            <person name="Gharbi K."/>
            <person name="Hall N."/>
            <person name="Watson M."/>
            <person name="Adriaenssens E.M."/>
            <person name="Foster-Nyarko E."/>
            <person name="Jarju S."/>
            <person name="Secka A."/>
            <person name="Antonio M."/>
            <person name="Oren A."/>
            <person name="Chaudhuri R.R."/>
            <person name="La Ragione R."/>
            <person name="Hildebrand F."/>
            <person name="Pallen M.J."/>
        </authorList>
    </citation>
    <scope>NUCLEOTIDE SEQUENCE</scope>
    <source>
        <strain evidence="10">ChiBcec16-3735</strain>
    </source>
</reference>
<dbReference type="PANTHER" id="PTHR30386">
    <property type="entry name" value="MEMBRANE FUSION SUBUNIT OF EMRAB-TOLC MULTIDRUG EFFLUX PUMP"/>
    <property type="match status" value="1"/>
</dbReference>
<feature type="domain" description="AprE-like beta-barrel" evidence="9">
    <location>
        <begin position="279"/>
        <end position="352"/>
    </location>
</feature>
<keyword evidence="4 7" id="KW-1133">Transmembrane helix</keyword>
<comment type="subcellular location">
    <subcellularLocation>
        <location evidence="1">Membrane</location>
        <topology evidence="1">Single-pass membrane protein</topology>
    </subcellularLocation>
</comment>
<feature type="domain" description="Multidrug resistance protein MdtA-like barrel-sandwich hybrid" evidence="8">
    <location>
        <begin position="68"/>
        <end position="253"/>
    </location>
</feature>
<organism evidence="10 11">
    <name type="scientific">Candidatus Faecalibacterium gallistercoris</name>
    <dbReference type="NCBI Taxonomy" id="2838579"/>
    <lineage>
        <taxon>Bacteria</taxon>
        <taxon>Bacillati</taxon>
        <taxon>Bacillota</taxon>
        <taxon>Clostridia</taxon>
        <taxon>Eubacteriales</taxon>
        <taxon>Oscillospiraceae</taxon>
        <taxon>Faecalibacterium</taxon>
    </lineage>
</organism>
<proteinExistence type="inferred from homology"/>
<keyword evidence="5 7" id="KW-0472">Membrane</keyword>
<dbReference type="InterPro" id="IPR058625">
    <property type="entry name" value="MdtA-like_BSH"/>
</dbReference>
<keyword evidence="3 7" id="KW-0812">Transmembrane</keyword>
<evidence type="ECO:0000313" key="11">
    <source>
        <dbReference type="Proteomes" id="UP000824065"/>
    </source>
</evidence>
<feature type="transmembrane region" description="Helical" evidence="7">
    <location>
        <begin position="26"/>
        <end position="47"/>
    </location>
</feature>
<comment type="caution">
    <text evidence="10">The sequence shown here is derived from an EMBL/GenBank/DDBJ whole genome shotgun (WGS) entry which is preliminary data.</text>
</comment>
<evidence type="ECO:0000256" key="7">
    <source>
        <dbReference type="SAM" id="Phobius"/>
    </source>
</evidence>
<dbReference type="AlphaFoldDB" id="A0A9D2JNI2"/>
<evidence type="ECO:0000256" key="1">
    <source>
        <dbReference type="ARBA" id="ARBA00004167"/>
    </source>
</evidence>
<dbReference type="PANTHER" id="PTHR30386:SF26">
    <property type="entry name" value="TRANSPORT PROTEIN COMB"/>
    <property type="match status" value="1"/>
</dbReference>
<dbReference type="SUPFAM" id="SSF111369">
    <property type="entry name" value="HlyD-like secretion proteins"/>
    <property type="match status" value="1"/>
</dbReference>
<evidence type="ECO:0000256" key="6">
    <source>
        <dbReference type="SAM" id="Coils"/>
    </source>
</evidence>
<evidence type="ECO:0000259" key="8">
    <source>
        <dbReference type="Pfam" id="PF25917"/>
    </source>
</evidence>
<evidence type="ECO:0000313" key="10">
    <source>
        <dbReference type="EMBL" id="HIZ58949.1"/>
    </source>
</evidence>
<evidence type="ECO:0000259" key="9">
    <source>
        <dbReference type="Pfam" id="PF26002"/>
    </source>
</evidence>
<reference evidence="10" key="2">
    <citation type="submission" date="2021-04" db="EMBL/GenBank/DDBJ databases">
        <authorList>
            <person name="Gilroy R."/>
        </authorList>
    </citation>
    <scope>NUCLEOTIDE SEQUENCE</scope>
    <source>
        <strain evidence="10">ChiBcec16-3735</strain>
    </source>
</reference>
<protein>
    <submittedName>
        <fullName evidence="10">HlyD family secretion protein</fullName>
    </submittedName>
</protein>
<dbReference type="EMBL" id="DXBJ01000078">
    <property type="protein sequence ID" value="HIZ58949.1"/>
    <property type="molecule type" value="Genomic_DNA"/>
</dbReference>
<evidence type="ECO:0000256" key="2">
    <source>
        <dbReference type="ARBA" id="ARBA00009477"/>
    </source>
</evidence>
<accession>A0A9D2JNI2</accession>
<dbReference type="GO" id="GO:0016020">
    <property type="term" value="C:membrane"/>
    <property type="evidence" value="ECO:0007669"/>
    <property type="project" value="UniProtKB-SubCell"/>
</dbReference>
<feature type="coiled-coil region" evidence="6">
    <location>
        <begin position="105"/>
        <end position="132"/>
    </location>
</feature>
<name>A0A9D2JNI2_9FIRM</name>
<dbReference type="InterPro" id="IPR058982">
    <property type="entry name" value="Beta-barrel_AprE"/>
</dbReference>
<keyword evidence="6" id="KW-0175">Coiled coil</keyword>
<dbReference type="Proteomes" id="UP000824065">
    <property type="component" value="Unassembled WGS sequence"/>
</dbReference>
<dbReference type="Gene3D" id="2.40.50.100">
    <property type="match status" value="1"/>
</dbReference>
<dbReference type="Gene3D" id="2.40.30.170">
    <property type="match status" value="1"/>
</dbReference>
<dbReference type="Pfam" id="PF25917">
    <property type="entry name" value="BSH_RND"/>
    <property type="match status" value="1"/>
</dbReference>
<evidence type="ECO:0000256" key="3">
    <source>
        <dbReference type="ARBA" id="ARBA00022692"/>
    </source>
</evidence>
<sequence length="371" mass="40751">MTNVQVTNLYDLQDRRIMMEKKLPPYGYALLLIVAALMIGLVAWSTVTPRIYISQLQGSVQSANKTYIMSSYSGQITELNISEGSYVEQGDLIAHIKSTDIDIQQSQLENQLAIYQTQLAQYNKLIQSIQDNTNYFSESDPADQTYYYQYENYQSQVAQHTFDSSAYRAAGYSEAQIQSMMEQNQSELEQLYYSALQSAAQNVSSVQANIESIQSQLDALSTGANDYYIYAPTSGVIHMDTPYSVGMVLSAGSVLATVASENADYEIVAYAGLSDRPLLDVGDPCTIAITGLAQTAYGTLTGTVTAIDSDVTTSNGTSFYKVTVKPDSTYLISKSGDQVDLANGMSVTARVQYDEVTYFQYALEALGVLTR</sequence>
<dbReference type="InterPro" id="IPR050739">
    <property type="entry name" value="MFP"/>
</dbReference>
<comment type="similarity">
    <text evidence="2">Belongs to the membrane fusion protein (MFP) (TC 8.A.1) family.</text>
</comment>
<gene>
    <name evidence="10" type="ORF">H9725_10360</name>
</gene>
<dbReference type="Pfam" id="PF26002">
    <property type="entry name" value="Beta-barrel_AprE"/>
    <property type="match status" value="1"/>
</dbReference>
<evidence type="ECO:0000256" key="5">
    <source>
        <dbReference type="ARBA" id="ARBA00023136"/>
    </source>
</evidence>